<evidence type="ECO:0000313" key="1">
    <source>
        <dbReference type="EMBL" id="RCH55936.1"/>
    </source>
</evidence>
<accession>A0A367GSW3</accession>
<comment type="caution">
    <text evidence="1">The sequence shown here is derived from an EMBL/GenBank/DDBJ whole genome shotgun (WGS) entry which is preliminary data.</text>
</comment>
<evidence type="ECO:0000313" key="2">
    <source>
        <dbReference type="Proteomes" id="UP000253209"/>
    </source>
</evidence>
<gene>
    <name evidence="1" type="ORF">DJ568_04065</name>
</gene>
<dbReference type="Gene3D" id="3.10.129.10">
    <property type="entry name" value="Hotdog Thioesterase"/>
    <property type="match status" value="1"/>
</dbReference>
<dbReference type="AlphaFoldDB" id="A0A367GSW3"/>
<proteinExistence type="predicted"/>
<reference evidence="1 2" key="1">
    <citation type="submission" date="2018-05" db="EMBL/GenBank/DDBJ databases">
        <title>Mucilaginibacter hurinus sp. nov., isolated from briquette warehouse soil.</title>
        <authorList>
            <person name="Choi L."/>
        </authorList>
    </citation>
    <scope>NUCLEOTIDE SEQUENCE [LARGE SCALE GENOMIC DNA]</scope>
    <source>
        <strain evidence="1 2">ZR32</strain>
    </source>
</reference>
<dbReference type="Proteomes" id="UP000253209">
    <property type="component" value="Unassembled WGS sequence"/>
</dbReference>
<organism evidence="1 2">
    <name type="scientific">Mucilaginibacter hurinus</name>
    <dbReference type="NCBI Taxonomy" id="2201324"/>
    <lineage>
        <taxon>Bacteria</taxon>
        <taxon>Pseudomonadati</taxon>
        <taxon>Bacteroidota</taxon>
        <taxon>Sphingobacteriia</taxon>
        <taxon>Sphingobacteriales</taxon>
        <taxon>Sphingobacteriaceae</taxon>
        <taxon>Mucilaginibacter</taxon>
    </lineage>
</organism>
<dbReference type="OrthoDB" id="9814774at2"/>
<dbReference type="Pfam" id="PF14539">
    <property type="entry name" value="DUF4442"/>
    <property type="match status" value="1"/>
</dbReference>
<dbReference type="RefSeq" id="WP_114003973.1">
    <property type="nucleotide sequence ID" value="NZ_QGDC01000002.1"/>
</dbReference>
<sequence length="164" mass="19561">MLVNKSTLKWVMRFYPPLLFQRIWVVKFDPGFKGVHVRISKSFLNRNYNNSIFGGTIFAAADPFYPVLFHQIFTAKGYKVVAWLKSCQIQYIKPAHSRLEFKIKINDDDIDEMERELRNIGKFLRTYPVEMFNQYGELKASVLCEVYIRDLNKEKPYRNENIYE</sequence>
<dbReference type="SUPFAM" id="SSF54637">
    <property type="entry name" value="Thioesterase/thiol ester dehydrase-isomerase"/>
    <property type="match status" value="1"/>
</dbReference>
<dbReference type="InterPro" id="IPR029069">
    <property type="entry name" value="HotDog_dom_sf"/>
</dbReference>
<protein>
    <submittedName>
        <fullName evidence="1">DUF4442 domain-containing protein</fullName>
    </submittedName>
</protein>
<dbReference type="InterPro" id="IPR027961">
    <property type="entry name" value="DUF4442"/>
</dbReference>
<keyword evidence="2" id="KW-1185">Reference proteome</keyword>
<name>A0A367GSW3_9SPHI</name>
<dbReference type="EMBL" id="QGDC01000002">
    <property type="protein sequence ID" value="RCH55936.1"/>
    <property type="molecule type" value="Genomic_DNA"/>
</dbReference>